<dbReference type="Proteomes" id="UP000242818">
    <property type="component" value="Unassembled WGS sequence"/>
</dbReference>
<protein>
    <submittedName>
        <fullName evidence="2">SusD family protein</fullName>
    </submittedName>
</protein>
<evidence type="ECO:0000259" key="1">
    <source>
        <dbReference type="Pfam" id="PF14322"/>
    </source>
</evidence>
<dbReference type="AlphaFoldDB" id="A0A1C4DEY0"/>
<keyword evidence="3" id="KW-1185">Reference proteome</keyword>
<dbReference type="PROSITE" id="PS51257">
    <property type="entry name" value="PROKAR_LIPOPROTEIN"/>
    <property type="match status" value="1"/>
</dbReference>
<feature type="domain" description="SusD-like N-terminal" evidence="1">
    <location>
        <begin position="21"/>
        <end position="226"/>
    </location>
</feature>
<dbReference type="RefSeq" id="WP_089711581.1">
    <property type="nucleotide sequence ID" value="NZ_FMAR01000005.1"/>
</dbReference>
<evidence type="ECO:0000313" key="3">
    <source>
        <dbReference type="Proteomes" id="UP000242818"/>
    </source>
</evidence>
<dbReference type="GO" id="GO:0009279">
    <property type="term" value="C:cell outer membrane"/>
    <property type="evidence" value="ECO:0007669"/>
    <property type="project" value="UniProtKB-SubCell"/>
</dbReference>
<dbReference type="InterPro" id="IPR033985">
    <property type="entry name" value="SusD-like_N"/>
</dbReference>
<sequence length="451" mass="50540">MKKKYIAAGILFVWIFTGCTDFLNQKSNGSLTVPNAISDAQGLLDDVLNINLRMPSFGEASADNYYLTTTIFDSFSGSDYVNLYTWGPDLFFTHTSNDEWTLVYGAVEKVNIALETLAKNKRTDKNAKEFDNARGCALFFRGFIFWKIACIWAKAYSEATKDQDLGIPLRLSSDYNIVSVRGTVSDTYSQVLKDLTEAVSLLPAQGLFVQRPSKAAAYGALAEVYLSMRQYERAGKYADSCLQLSNGLIDYNTISISESTPFPADNKEVIMYLVSLGIITNPYYMSVDSTLYRSYKTGDLRKDIFFQRTSDTTFTFKGSYGLDGAGFSGIATDEMYLVRAECYARDGKIDMAIEDLNTLLSKRFTPSTFVPVVADNAQIAINLVLAERRKELPFRDLRWIDIKRLNLEGANIALKRVEHGISYDLPPNDNRFALPLPFSVVNISGMKQNPR</sequence>
<dbReference type="STRING" id="1335309.GA0116948_105240"/>
<dbReference type="SUPFAM" id="SSF48452">
    <property type="entry name" value="TPR-like"/>
    <property type="match status" value="1"/>
</dbReference>
<dbReference type="EMBL" id="FMAR01000005">
    <property type="protein sequence ID" value="SCC29927.1"/>
    <property type="molecule type" value="Genomic_DNA"/>
</dbReference>
<reference evidence="2 3" key="1">
    <citation type="submission" date="2016-08" db="EMBL/GenBank/DDBJ databases">
        <authorList>
            <person name="Seilhamer J.J."/>
        </authorList>
    </citation>
    <scope>NUCLEOTIDE SEQUENCE [LARGE SCALE GENOMIC DNA]</scope>
    <source>
        <strain evidence="2 3">A37T2</strain>
    </source>
</reference>
<dbReference type="Pfam" id="PF14322">
    <property type="entry name" value="SusD-like_3"/>
    <property type="match status" value="1"/>
</dbReference>
<accession>A0A1C4DEY0</accession>
<dbReference type="OrthoDB" id="653598at2"/>
<organism evidence="2 3">
    <name type="scientific">Chitinophaga costaii</name>
    <dbReference type="NCBI Taxonomy" id="1335309"/>
    <lineage>
        <taxon>Bacteria</taxon>
        <taxon>Pseudomonadati</taxon>
        <taxon>Bacteroidota</taxon>
        <taxon>Chitinophagia</taxon>
        <taxon>Chitinophagales</taxon>
        <taxon>Chitinophagaceae</taxon>
        <taxon>Chitinophaga</taxon>
    </lineage>
</organism>
<gene>
    <name evidence="2" type="ORF">GA0116948_105240</name>
</gene>
<dbReference type="InterPro" id="IPR011990">
    <property type="entry name" value="TPR-like_helical_dom_sf"/>
</dbReference>
<dbReference type="Gene3D" id="1.25.40.390">
    <property type="match status" value="1"/>
</dbReference>
<evidence type="ECO:0000313" key="2">
    <source>
        <dbReference type="EMBL" id="SCC29927.1"/>
    </source>
</evidence>
<name>A0A1C4DEY0_9BACT</name>
<proteinExistence type="predicted"/>